<sequence length="112" mass="12348">MMGMLQRTFDLLALYSIPPLFQIPIVGGAPAGPSILARGRDEEGRVFPRTKAGRTHAGSSSGRLHSNDGESRRSQSHRRRGPETTRTLAQMMMLLDLRPGRGRGRTPRPEIS</sequence>
<gene>
    <name evidence="1" type="ORF">LOK49_LG03G02518</name>
</gene>
<comment type="caution">
    <text evidence="1">The sequence shown here is derived from an EMBL/GenBank/DDBJ whole genome shotgun (WGS) entry which is preliminary data.</text>
</comment>
<dbReference type="EMBL" id="CM045763">
    <property type="protein sequence ID" value="KAI8022721.1"/>
    <property type="molecule type" value="Genomic_DNA"/>
</dbReference>
<reference evidence="1 2" key="1">
    <citation type="journal article" date="2022" name="Plant J.">
        <title>Chromosome-level genome of Camellia lanceoleosa provides a valuable resource for understanding genome evolution and self-incompatibility.</title>
        <authorList>
            <person name="Gong W."/>
            <person name="Xiao S."/>
            <person name="Wang L."/>
            <person name="Liao Z."/>
            <person name="Chang Y."/>
            <person name="Mo W."/>
            <person name="Hu G."/>
            <person name="Li W."/>
            <person name="Zhao G."/>
            <person name="Zhu H."/>
            <person name="Hu X."/>
            <person name="Ji K."/>
            <person name="Xiang X."/>
            <person name="Song Q."/>
            <person name="Yuan D."/>
            <person name="Jin S."/>
            <person name="Zhang L."/>
        </authorList>
    </citation>
    <scope>NUCLEOTIDE SEQUENCE [LARGE SCALE GENOMIC DNA]</scope>
    <source>
        <strain evidence="1">SQ_2022a</strain>
    </source>
</reference>
<accession>A0ACC0IEF3</accession>
<dbReference type="Proteomes" id="UP001060215">
    <property type="component" value="Chromosome 6"/>
</dbReference>
<proteinExistence type="predicted"/>
<evidence type="ECO:0000313" key="2">
    <source>
        <dbReference type="Proteomes" id="UP001060215"/>
    </source>
</evidence>
<organism evidence="1 2">
    <name type="scientific">Camellia lanceoleosa</name>
    <dbReference type="NCBI Taxonomy" id="1840588"/>
    <lineage>
        <taxon>Eukaryota</taxon>
        <taxon>Viridiplantae</taxon>
        <taxon>Streptophyta</taxon>
        <taxon>Embryophyta</taxon>
        <taxon>Tracheophyta</taxon>
        <taxon>Spermatophyta</taxon>
        <taxon>Magnoliopsida</taxon>
        <taxon>eudicotyledons</taxon>
        <taxon>Gunneridae</taxon>
        <taxon>Pentapetalae</taxon>
        <taxon>asterids</taxon>
        <taxon>Ericales</taxon>
        <taxon>Theaceae</taxon>
        <taxon>Camellia</taxon>
    </lineage>
</organism>
<name>A0ACC0IEF3_9ERIC</name>
<protein>
    <submittedName>
        <fullName evidence="1">Uncharacterized protein</fullName>
    </submittedName>
</protein>
<evidence type="ECO:0000313" key="1">
    <source>
        <dbReference type="EMBL" id="KAI8022721.1"/>
    </source>
</evidence>
<keyword evidence="2" id="KW-1185">Reference proteome</keyword>